<reference evidence="1 2" key="1">
    <citation type="journal article" date="2015" name="Genome Biol.">
        <title>Comparative genomics of Steinernema reveals deeply conserved gene regulatory networks.</title>
        <authorList>
            <person name="Dillman A.R."/>
            <person name="Macchietto M."/>
            <person name="Porter C.F."/>
            <person name="Rogers A."/>
            <person name="Williams B."/>
            <person name="Antoshechkin I."/>
            <person name="Lee M.M."/>
            <person name="Goodwin Z."/>
            <person name="Lu X."/>
            <person name="Lewis E.E."/>
            <person name="Goodrich-Blair H."/>
            <person name="Stock S.P."/>
            <person name="Adams B.J."/>
            <person name="Sternberg P.W."/>
            <person name="Mortazavi A."/>
        </authorList>
    </citation>
    <scope>NUCLEOTIDE SEQUENCE [LARGE SCALE GENOMIC DNA]</scope>
    <source>
        <strain evidence="1 2">ALL</strain>
    </source>
</reference>
<organism evidence="1 2">
    <name type="scientific">Steinernema carpocapsae</name>
    <name type="common">Entomopathogenic nematode</name>
    <dbReference type="NCBI Taxonomy" id="34508"/>
    <lineage>
        <taxon>Eukaryota</taxon>
        <taxon>Metazoa</taxon>
        <taxon>Ecdysozoa</taxon>
        <taxon>Nematoda</taxon>
        <taxon>Chromadorea</taxon>
        <taxon>Rhabditida</taxon>
        <taxon>Tylenchina</taxon>
        <taxon>Panagrolaimomorpha</taxon>
        <taxon>Strongyloidoidea</taxon>
        <taxon>Steinernematidae</taxon>
        <taxon>Steinernema</taxon>
    </lineage>
</organism>
<gene>
    <name evidence="1" type="ORF">L596_021569</name>
</gene>
<name>A0A4U5MJH3_STECR</name>
<protein>
    <submittedName>
        <fullName evidence="1">Uncharacterized protein</fullName>
    </submittedName>
</protein>
<evidence type="ECO:0000313" key="1">
    <source>
        <dbReference type="EMBL" id="TKR69402.1"/>
    </source>
</evidence>
<dbReference type="EMBL" id="AZBU02000007">
    <property type="protein sequence ID" value="TKR69402.1"/>
    <property type="molecule type" value="Genomic_DNA"/>
</dbReference>
<accession>A0A4U5MJH3</accession>
<proteinExistence type="predicted"/>
<reference evidence="1 2" key="2">
    <citation type="journal article" date="2019" name="G3 (Bethesda)">
        <title>Hybrid Assembly of the Genome of the Entomopathogenic Nematode Steinernema carpocapsae Identifies the X-Chromosome.</title>
        <authorList>
            <person name="Serra L."/>
            <person name="Macchietto M."/>
            <person name="Macias-Munoz A."/>
            <person name="McGill C.J."/>
            <person name="Rodriguez I.M."/>
            <person name="Rodriguez B."/>
            <person name="Murad R."/>
            <person name="Mortazavi A."/>
        </authorList>
    </citation>
    <scope>NUCLEOTIDE SEQUENCE [LARGE SCALE GENOMIC DNA]</scope>
    <source>
        <strain evidence="1 2">ALL</strain>
    </source>
</reference>
<comment type="caution">
    <text evidence="1">The sequence shown here is derived from an EMBL/GenBank/DDBJ whole genome shotgun (WGS) entry which is preliminary data.</text>
</comment>
<dbReference type="AlphaFoldDB" id="A0A4U5MJH3"/>
<evidence type="ECO:0000313" key="2">
    <source>
        <dbReference type="Proteomes" id="UP000298663"/>
    </source>
</evidence>
<dbReference type="Proteomes" id="UP000298663">
    <property type="component" value="Unassembled WGS sequence"/>
</dbReference>
<sequence length="177" mass="20135">MNSVPAAFVQDVVRRSSKQDSAALSSFKEDTLWKSLSARLKHYEVGVSIDENGELRCIVYPVPSINSKSLSLDSFKATNPETHVIESFNICRPFWVSDKWARLPMDQMEAFYKFDLDRMSVQSTAGLYDSRVGSHNTALFEKFYQIFPSNFPFANLSLNYAGVQSEEFLNLEKPNNP</sequence>
<keyword evidence="2" id="KW-1185">Reference proteome</keyword>